<feature type="compositionally biased region" description="Polar residues" evidence="1">
    <location>
        <begin position="12"/>
        <end position="24"/>
    </location>
</feature>
<name>A0A4Y2C493_ARAVE</name>
<dbReference type="PROSITE" id="PS50097">
    <property type="entry name" value="BTB"/>
    <property type="match status" value="1"/>
</dbReference>
<accession>A0A4Y2C493</accession>
<dbReference type="InterPro" id="IPR011333">
    <property type="entry name" value="SKP1/BTB/POZ_sf"/>
</dbReference>
<proteinExistence type="predicted"/>
<evidence type="ECO:0000259" key="2">
    <source>
        <dbReference type="PROSITE" id="PS50097"/>
    </source>
</evidence>
<dbReference type="Pfam" id="PF00651">
    <property type="entry name" value="BTB"/>
    <property type="match status" value="1"/>
</dbReference>
<dbReference type="Gene3D" id="1.25.40.420">
    <property type="match status" value="1"/>
</dbReference>
<comment type="caution">
    <text evidence="3">The sequence shown here is derived from an EMBL/GenBank/DDBJ whole genome shotgun (WGS) entry which is preliminary data.</text>
</comment>
<dbReference type="InterPro" id="IPR000210">
    <property type="entry name" value="BTB/POZ_dom"/>
</dbReference>
<sequence>MSSHEETEQIDKSTLSASEFNSKSDGAVPNQKQPDPIDFLIVTRIPEKTYRFKWIIRQFSTLTTNKALYSTGIHALDNSWYRLKLVKYENGFGLFHVFKVQSSESNTARSQRHEWNTHTIQNSCSAPETSVRLTEQKEPKGAPNVNDFTLKLEYQISASDSREKDLMKWSVCFSDDRESQSYKIGEYMNNTSENFPDDTLILDCNLKVRFIPTTGEMPVASKPSLKSNSWKKLSTDFKVLYQNSPEADVTLVVGAEKIRAHKLILTVRSTVFKKIFYHDMEEAEQNSVAITDVQLPALQRLVEFLYTGIIEEGENKDMDLQELYDLYYAADKYEVMDLREMVGNTLLGRIQVDNASEILIWVDRHNDKDLKYKVMNFIRLNFETVSNTDTWESCSLHQPRLAAEVVNFCAKKLKTSEN</sequence>
<reference evidence="3 4" key="1">
    <citation type="journal article" date="2019" name="Sci. Rep.">
        <title>Orb-weaving spider Araneus ventricosus genome elucidates the spidroin gene catalogue.</title>
        <authorList>
            <person name="Kono N."/>
            <person name="Nakamura H."/>
            <person name="Ohtoshi R."/>
            <person name="Moran D.A.P."/>
            <person name="Shinohara A."/>
            <person name="Yoshida Y."/>
            <person name="Fujiwara M."/>
            <person name="Mori M."/>
            <person name="Tomita M."/>
            <person name="Arakawa K."/>
        </authorList>
    </citation>
    <scope>NUCLEOTIDE SEQUENCE [LARGE SCALE GENOMIC DNA]</scope>
</reference>
<evidence type="ECO:0000313" key="3">
    <source>
        <dbReference type="EMBL" id="GBL98969.1"/>
    </source>
</evidence>
<protein>
    <submittedName>
        <fullName evidence="3">Speckle-type POZ protein B</fullName>
    </submittedName>
</protein>
<dbReference type="SMART" id="SM00225">
    <property type="entry name" value="BTB"/>
    <property type="match status" value="1"/>
</dbReference>
<dbReference type="AlphaFoldDB" id="A0A4Y2C493"/>
<organism evidence="3 4">
    <name type="scientific">Araneus ventricosus</name>
    <name type="common">Orbweaver spider</name>
    <name type="synonym">Epeira ventricosa</name>
    <dbReference type="NCBI Taxonomy" id="182803"/>
    <lineage>
        <taxon>Eukaryota</taxon>
        <taxon>Metazoa</taxon>
        <taxon>Ecdysozoa</taxon>
        <taxon>Arthropoda</taxon>
        <taxon>Chelicerata</taxon>
        <taxon>Arachnida</taxon>
        <taxon>Araneae</taxon>
        <taxon>Araneomorphae</taxon>
        <taxon>Entelegynae</taxon>
        <taxon>Araneoidea</taxon>
        <taxon>Araneidae</taxon>
        <taxon>Araneus</taxon>
    </lineage>
</organism>
<dbReference type="EMBL" id="BGPR01000144">
    <property type="protein sequence ID" value="GBL98969.1"/>
    <property type="molecule type" value="Genomic_DNA"/>
</dbReference>
<evidence type="ECO:0000256" key="1">
    <source>
        <dbReference type="SAM" id="MobiDB-lite"/>
    </source>
</evidence>
<dbReference type="PANTHER" id="PTHR24413">
    <property type="entry name" value="SPECKLE-TYPE POZ PROTEIN"/>
    <property type="match status" value="1"/>
</dbReference>
<gene>
    <name evidence="3" type="primary">spop-b_46</name>
    <name evidence="3" type="ORF">AVEN_227487_1</name>
</gene>
<evidence type="ECO:0000313" key="4">
    <source>
        <dbReference type="Proteomes" id="UP000499080"/>
    </source>
</evidence>
<feature type="compositionally biased region" description="Basic and acidic residues" evidence="1">
    <location>
        <begin position="1"/>
        <end position="11"/>
    </location>
</feature>
<feature type="region of interest" description="Disordered" evidence="1">
    <location>
        <begin position="1"/>
        <end position="32"/>
    </location>
</feature>
<dbReference type="SUPFAM" id="SSF54695">
    <property type="entry name" value="POZ domain"/>
    <property type="match status" value="1"/>
</dbReference>
<dbReference type="Gene3D" id="3.30.710.10">
    <property type="entry name" value="Potassium Channel Kv1.1, Chain A"/>
    <property type="match status" value="1"/>
</dbReference>
<dbReference type="Proteomes" id="UP000499080">
    <property type="component" value="Unassembled WGS sequence"/>
</dbReference>
<dbReference type="OrthoDB" id="684045at2759"/>
<keyword evidence="4" id="KW-1185">Reference proteome</keyword>
<feature type="domain" description="BTB" evidence="2">
    <location>
        <begin position="247"/>
        <end position="314"/>
    </location>
</feature>